<evidence type="ECO:0000259" key="1">
    <source>
        <dbReference type="Pfam" id="PF05347"/>
    </source>
</evidence>
<dbReference type="Proteomes" id="UP001314263">
    <property type="component" value="Unassembled WGS sequence"/>
</dbReference>
<gene>
    <name evidence="2" type="ORF">CVIRNUC_006930</name>
</gene>
<proteinExistence type="predicted"/>
<feature type="domain" description="Complex 1 LYR protein" evidence="1">
    <location>
        <begin position="55"/>
        <end position="115"/>
    </location>
</feature>
<dbReference type="InterPro" id="IPR045298">
    <property type="entry name" value="Complex1_LYR_LYRM7"/>
</dbReference>
<dbReference type="PANTHER" id="PTHR47484:SF1">
    <property type="entry name" value="COMPLEX 1 PROTEIN CONTAINING PROTEIN, EXPRESSED"/>
    <property type="match status" value="1"/>
</dbReference>
<dbReference type="InterPro" id="IPR008011">
    <property type="entry name" value="Complex1_LYR_dom"/>
</dbReference>
<reference evidence="2 3" key="1">
    <citation type="submission" date="2023-10" db="EMBL/GenBank/DDBJ databases">
        <authorList>
            <person name="Maclean D."/>
            <person name="Macfadyen A."/>
        </authorList>
    </citation>
    <scope>NUCLEOTIDE SEQUENCE [LARGE SCALE GENOMIC DNA]</scope>
</reference>
<sequence>MLITSLGRRIPACSRAFSDIVFGPDAGQLQEIIDRNVSQNNKLTSADPTLRTTRREALALYREILRHSRLFVWNDETGRPWRDVIRKSARQEFDTTRHHTDPEMVTRLIVTGRDSVQRITDKFMKKRQTIIDDEVRRTGPPHGGGAS</sequence>
<dbReference type="Pfam" id="PF05347">
    <property type="entry name" value="Complex1_LYR"/>
    <property type="match status" value="1"/>
</dbReference>
<dbReference type="PANTHER" id="PTHR47484">
    <property type="entry name" value="COMPLEX 1 PROTEIN CONTAINING PROTEIN, EXPRESSED"/>
    <property type="match status" value="1"/>
</dbReference>
<name>A0AAV1IA18_9CHLO</name>
<dbReference type="AlphaFoldDB" id="A0AAV1IA18"/>
<dbReference type="CDD" id="cd20267">
    <property type="entry name" value="Complex1_LYR_LYRM7"/>
    <property type="match status" value="1"/>
</dbReference>
<evidence type="ECO:0000313" key="3">
    <source>
        <dbReference type="Proteomes" id="UP001314263"/>
    </source>
</evidence>
<dbReference type="GO" id="GO:0034551">
    <property type="term" value="P:mitochondrial respiratory chain complex III assembly"/>
    <property type="evidence" value="ECO:0007669"/>
    <property type="project" value="InterPro"/>
</dbReference>
<keyword evidence="3" id="KW-1185">Reference proteome</keyword>
<dbReference type="EMBL" id="CAUYUE010000009">
    <property type="protein sequence ID" value="CAK0783731.1"/>
    <property type="molecule type" value="Genomic_DNA"/>
</dbReference>
<organism evidence="2 3">
    <name type="scientific">Coccomyxa viridis</name>
    <dbReference type="NCBI Taxonomy" id="1274662"/>
    <lineage>
        <taxon>Eukaryota</taxon>
        <taxon>Viridiplantae</taxon>
        <taxon>Chlorophyta</taxon>
        <taxon>core chlorophytes</taxon>
        <taxon>Trebouxiophyceae</taxon>
        <taxon>Trebouxiophyceae incertae sedis</taxon>
        <taxon>Coccomyxaceae</taxon>
        <taxon>Coccomyxa</taxon>
    </lineage>
</organism>
<dbReference type="GO" id="GO:0005739">
    <property type="term" value="C:mitochondrion"/>
    <property type="evidence" value="ECO:0007669"/>
    <property type="project" value="GOC"/>
</dbReference>
<comment type="caution">
    <text evidence="2">The sequence shown here is derived from an EMBL/GenBank/DDBJ whole genome shotgun (WGS) entry which is preliminary data.</text>
</comment>
<accession>A0AAV1IA18</accession>
<evidence type="ECO:0000313" key="2">
    <source>
        <dbReference type="EMBL" id="CAK0783731.1"/>
    </source>
</evidence>
<protein>
    <recommendedName>
        <fullName evidence="1">Complex 1 LYR protein domain-containing protein</fullName>
    </recommendedName>
</protein>